<feature type="transmembrane region" description="Helical" evidence="2">
    <location>
        <begin position="356"/>
        <end position="383"/>
    </location>
</feature>
<evidence type="ECO:0000256" key="2">
    <source>
        <dbReference type="SAM" id="Phobius"/>
    </source>
</evidence>
<evidence type="ECO:0008006" key="5">
    <source>
        <dbReference type="Google" id="ProtNLM"/>
    </source>
</evidence>
<accession>A0AAV2TFE3</accession>
<dbReference type="PANTHER" id="PTHR46641:SF2">
    <property type="entry name" value="FMRFAMIDE RECEPTOR"/>
    <property type="match status" value="1"/>
</dbReference>
<organism evidence="3 4">
    <name type="scientific">Calicophoron daubneyi</name>
    <name type="common">Rumen fluke</name>
    <name type="synonym">Paramphistomum daubneyi</name>
    <dbReference type="NCBI Taxonomy" id="300641"/>
    <lineage>
        <taxon>Eukaryota</taxon>
        <taxon>Metazoa</taxon>
        <taxon>Spiralia</taxon>
        <taxon>Lophotrochozoa</taxon>
        <taxon>Platyhelminthes</taxon>
        <taxon>Trematoda</taxon>
        <taxon>Digenea</taxon>
        <taxon>Plagiorchiida</taxon>
        <taxon>Pronocephalata</taxon>
        <taxon>Paramphistomoidea</taxon>
        <taxon>Paramphistomidae</taxon>
        <taxon>Calicophoron</taxon>
    </lineage>
</organism>
<evidence type="ECO:0000313" key="3">
    <source>
        <dbReference type="EMBL" id="CAL5135198.1"/>
    </source>
</evidence>
<keyword evidence="2" id="KW-1133">Transmembrane helix</keyword>
<sequence length="467" mass="53090">MELNMTESNKTLLFMFQFYHHVNYLGECTTVNDSGMFGDRTALPEPLSQIASIVLGFVAFILNALSLFIFVYDQRSRNPRRADKTYEMGRDKLSRDAQQPSVQNLRKRRSKIGRDSSGSSVTASLMILCICECVFNMGLVIQRTIYMLERYIIPFGKIERSNIISSRHIIQLIPVTENFFFFIADVGLFTRNWTVCLITIARAEVVLWPMGAHRWQRLLRTRRWFLISFSGVLLMAIMMAYLKHADLYGLLCWDEESGSFGLWPKEFLMAEDQRAVFYTYGYFLFQTALVWCLIAIFTAAIVFGLKPWAKDETKLFSGRAKKGEEEGGTSSGRKLVPAQIDAIRRRQRSQKRATRVVGSIVVLFLLLEFMSFVVVCAVLNGALDPNGSAVNVLGTIANTLVAADSIINFLVFILTIKQFRLIAKHFLCYGFQKKKTAQGISRSNSNSSINNTMITTVSTDRRKIDLT</sequence>
<reference evidence="3" key="1">
    <citation type="submission" date="2024-06" db="EMBL/GenBank/DDBJ databases">
        <authorList>
            <person name="Liu X."/>
            <person name="Lenzi L."/>
            <person name="Haldenby T S."/>
            <person name="Uol C."/>
        </authorList>
    </citation>
    <scope>NUCLEOTIDE SEQUENCE</scope>
</reference>
<dbReference type="InterPro" id="IPR052954">
    <property type="entry name" value="GPCR-Ligand_Int"/>
</dbReference>
<comment type="caution">
    <text evidence="3">The sequence shown here is derived from an EMBL/GenBank/DDBJ whole genome shotgun (WGS) entry which is preliminary data.</text>
</comment>
<feature type="transmembrane region" description="Helical" evidence="2">
    <location>
        <begin position="283"/>
        <end position="305"/>
    </location>
</feature>
<name>A0AAV2TFE3_CALDB</name>
<dbReference type="Gene3D" id="1.20.1070.10">
    <property type="entry name" value="Rhodopsin 7-helix transmembrane proteins"/>
    <property type="match status" value="1"/>
</dbReference>
<dbReference type="Proteomes" id="UP001497525">
    <property type="component" value="Unassembled WGS sequence"/>
</dbReference>
<keyword evidence="2" id="KW-0472">Membrane</keyword>
<dbReference type="PANTHER" id="PTHR46641">
    <property type="entry name" value="FMRFAMIDE RECEPTOR-RELATED"/>
    <property type="match status" value="1"/>
</dbReference>
<proteinExistence type="predicted"/>
<dbReference type="SUPFAM" id="SSF81321">
    <property type="entry name" value="Family A G protein-coupled receptor-like"/>
    <property type="match status" value="1"/>
</dbReference>
<evidence type="ECO:0000256" key="1">
    <source>
        <dbReference type="SAM" id="MobiDB-lite"/>
    </source>
</evidence>
<protein>
    <recommendedName>
        <fullName evidence="5">G-protein coupled receptors family 1 profile domain-containing protein</fullName>
    </recommendedName>
</protein>
<feature type="transmembrane region" description="Helical" evidence="2">
    <location>
        <begin position="50"/>
        <end position="72"/>
    </location>
</feature>
<feature type="transmembrane region" description="Helical" evidence="2">
    <location>
        <begin position="395"/>
        <end position="416"/>
    </location>
</feature>
<feature type="transmembrane region" description="Helical" evidence="2">
    <location>
        <begin position="224"/>
        <end position="242"/>
    </location>
</feature>
<feature type="region of interest" description="Disordered" evidence="1">
    <location>
        <begin position="81"/>
        <end position="118"/>
    </location>
</feature>
<dbReference type="EMBL" id="CAXLJL010000256">
    <property type="protein sequence ID" value="CAL5135198.1"/>
    <property type="molecule type" value="Genomic_DNA"/>
</dbReference>
<gene>
    <name evidence="3" type="ORF">CDAUBV1_LOCUS9378</name>
</gene>
<feature type="compositionally biased region" description="Basic and acidic residues" evidence="1">
    <location>
        <begin position="81"/>
        <end position="95"/>
    </location>
</feature>
<dbReference type="AlphaFoldDB" id="A0AAV2TFE3"/>
<evidence type="ECO:0000313" key="4">
    <source>
        <dbReference type="Proteomes" id="UP001497525"/>
    </source>
</evidence>
<keyword evidence="2" id="KW-0812">Transmembrane</keyword>